<dbReference type="GeneID" id="85012863"/>
<reference evidence="1 2" key="1">
    <citation type="submission" date="2018-12" db="EMBL/GenBank/DDBJ databases">
        <authorList>
            <consortium name="Pathogen Informatics"/>
        </authorList>
    </citation>
    <scope>NUCLEOTIDE SEQUENCE [LARGE SCALE GENOMIC DNA]</scope>
    <source>
        <strain evidence="1 2">NCTC13071</strain>
    </source>
</reference>
<dbReference type="AlphaFoldDB" id="A0A448L7V6"/>
<evidence type="ECO:0000313" key="2">
    <source>
        <dbReference type="Proteomes" id="UP000274578"/>
    </source>
</evidence>
<sequence length="406" mass="47085">MSETAFNSFVYDRSAKIPLRKTGAKVIVEFRTSGSYRGEYGFDWIRMGDSGRLGDTWYANIMGNKFVKGNLIVDKTKKVYDRYASYWFKTKRFLIPWKTYGKQAFKYIAPVMTLRKGASAKLTLKVEVKEPAARMVYQCQTPGIFKLNKTSIPKLRKGKHTLPDQLVITCLKEFSKDQEINVYAYDANNTKHLAGKLIVKANDKKHQTTINLAIVRVIFKKTERFPNISSSIVSLKQILGQAYVNVNIKYFFIYLYSEKSKTFFTPKNWINYTYTSNGELYRLLDATILKFYPQLDNFFKIYYIDRYCYVNNDTKVALCGKAYALGSSKAIIFRHGLQDNTASHELLHCIGLPHSFSSLNIDQWGFAFKEKMTDNIMDYSDVPTIATWEYQWEEIHDRVKNFLAGK</sequence>
<evidence type="ECO:0000313" key="1">
    <source>
        <dbReference type="EMBL" id="VEH16070.1"/>
    </source>
</evidence>
<dbReference type="RefSeq" id="WP_004378916.1">
    <property type="nucleotide sequence ID" value="NZ_CAJPPY010000084.1"/>
</dbReference>
<proteinExistence type="predicted"/>
<name>A0A448L7V6_9BACT</name>
<dbReference type="KEGG" id="poc:NCTC13071_02087"/>
<dbReference type="Proteomes" id="UP000274578">
    <property type="component" value="Chromosome 1"/>
</dbReference>
<dbReference type="SUPFAM" id="SSF55486">
    <property type="entry name" value="Metalloproteases ('zincins'), catalytic domain"/>
    <property type="match status" value="2"/>
</dbReference>
<accession>A0A448L7V6</accession>
<organism evidence="1 2">
    <name type="scientific">Segatella oris</name>
    <dbReference type="NCBI Taxonomy" id="28135"/>
    <lineage>
        <taxon>Bacteria</taxon>
        <taxon>Pseudomonadati</taxon>
        <taxon>Bacteroidota</taxon>
        <taxon>Bacteroidia</taxon>
        <taxon>Bacteroidales</taxon>
        <taxon>Prevotellaceae</taxon>
        <taxon>Segatella</taxon>
    </lineage>
</organism>
<gene>
    <name evidence="1" type="ORF">NCTC13071_02087</name>
</gene>
<dbReference type="EMBL" id="LR134384">
    <property type="protein sequence ID" value="VEH16070.1"/>
    <property type="molecule type" value="Genomic_DNA"/>
</dbReference>
<protein>
    <submittedName>
        <fullName evidence="1">Uncharacterized protein</fullName>
    </submittedName>
</protein>